<dbReference type="EMBL" id="CP007145">
    <property type="protein sequence ID" value="AHJ97846.1"/>
    <property type="molecule type" value="Genomic_DNA"/>
</dbReference>
<evidence type="ECO:0000256" key="3">
    <source>
        <dbReference type="ARBA" id="ARBA00022553"/>
    </source>
</evidence>
<dbReference type="PATRIC" id="fig|1227739.3.peg.2454"/>
<dbReference type="Pfam" id="PF02518">
    <property type="entry name" value="HATPase_c"/>
    <property type="match status" value="1"/>
</dbReference>
<feature type="coiled-coil region" evidence="6">
    <location>
        <begin position="427"/>
        <end position="482"/>
    </location>
</feature>
<feature type="domain" description="PAS" evidence="8">
    <location>
        <begin position="744"/>
        <end position="814"/>
    </location>
</feature>
<dbReference type="EC" id="2.7.13.3" evidence="2"/>
<dbReference type="NCBIfam" id="TIGR00229">
    <property type="entry name" value="sensory_box"/>
    <property type="match status" value="2"/>
</dbReference>
<evidence type="ECO:0000256" key="6">
    <source>
        <dbReference type="SAM" id="Coils"/>
    </source>
</evidence>
<dbReference type="eggNOG" id="COG4191">
    <property type="taxonomic scope" value="Bacteria"/>
</dbReference>
<dbReference type="CDD" id="cd00082">
    <property type="entry name" value="HisKA"/>
    <property type="match status" value="1"/>
</dbReference>
<evidence type="ECO:0000259" key="8">
    <source>
        <dbReference type="PROSITE" id="PS50112"/>
    </source>
</evidence>
<comment type="catalytic activity">
    <reaction evidence="1">
        <text>ATP + protein L-histidine = ADP + protein N-phospho-L-histidine.</text>
        <dbReference type="EC" id="2.7.13.3"/>
    </reaction>
</comment>
<evidence type="ECO:0000256" key="4">
    <source>
        <dbReference type="ARBA" id="ARBA00022679"/>
    </source>
</evidence>
<dbReference type="InterPro" id="IPR003661">
    <property type="entry name" value="HisK_dim/P_dom"/>
</dbReference>
<dbReference type="eggNOG" id="COG4251">
    <property type="taxonomic scope" value="Bacteria"/>
</dbReference>
<dbReference type="PRINTS" id="PR00344">
    <property type="entry name" value="BCTRLSENSOR"/>
</dbReference>
<dbReference type="InterPro" id="IPR005467">
    <property type="entry name" value="His_kinase_dom"/>
</dbReference>
<dbReference type="Gene3D" id="3.30.450.20">
    <property type="entry name" value="PAS domain"/>
    <property type="match status" value="6"/>
</dbReference>
<dbReference type="InterPro" id="IPR000700">
    <property type="entry name" value="PAS-assoc_C"/>
</dbReference>
<dbReference type="Proteomes" id="UP000019423">
    <property type="component" value="Chromosome"/>
</dbReference>
<proteinExistence type="predicted"/>
<dbReference type="InterPro" id="IPR003594">
    <property type="entry name" value="HATPase_dom"/>
</dbReference>
<protein>
    <recommendedName>
        <fullName evidence="2">histidine kinase</fullName>
        <ecNumber evidence="2">2.7.13.3</ecNumber>
    </recommendedName>
</protein>
<dbReference type="SUPFAM" id="SSF55785">
    <property type="entry name" value="PYP-like sensor domain (PAS domain)"/>
    <property type="match status" value="6"/>
</dbReference>
<keyword evidence="6" id="KW-0175">Coiled coil</keyword>
<evidence type="ECO:0000259" key="7">
    <source>
        <dbReference type="PROSITE" id="PS50109"/>
    </source>
</evidence>
<dbReference type="Gene3D" id="1.10.287.130">
    <property type="match status" value="1"/>
</dbReference>
<dbReference type="InterPro" id="IPR013656">
    <property type="entry name" value="PAS_4"/>
</dbReference>
<dbReference type="SUPFAM" id="SSF55874">
    <property type="entry name" value="ATPase domain of HSP90 chaperone/DNA topoisomerase II/histidine kinase"/>
    <property type="match status" value="1"/>
</dbReference>
<dbReference type="HOGENOM" id="CLU_000445_114_51_10"/>
<dbReference type="GO" id="GO:0000155">
    <property type="term" value="F:phosphorelay sensor kinase activity"/>
    <property type="evidence" value="ECO:0007669"/>
    <property type="project" value="InterPro"/>
</dbReference>
<dbReference type="InterPro" id="IPR036890">
    <property type="entry name" value="HATPase_C_sf"/>
</dbReference>
<dbReference type="InterPro" id="IPR004358">
    <property type="entry name" value="Sig_transdc_His_kin-like_C"/>
</dbReference>
<feature type="coiled-coil region" evidence="6">
    <location>
        <begin position="147"/>
        <end position="192"/>
    </location>
</feature>
<dbReference type="SMART" id="SM00091">
    <property type="entry name" value="PAS"/>
    <property type="match status" value="6"/>
</dbReference>
<dbReference type="SMART" id="SM00086">
    <property type="entry name" value="PAC"/>
    <property type="match status" value="2"/>
</dbReference>
<dbReference type="PANTHER" id="PTHR43304">
    <property type="entry name" value="PHYTOCHROME-LIKE PROTEIN CPH1"/>
    <property type="match status" value="1"/>
</dbReference>
<dbReference type="STRING" id="1227739.Hsw_2251"/>
<dbReference type="AlphaFoldDB" id="W8F5F8"/>
<dbReference type="KEGG" id="hsw:Hsw_2251"/>
<dbReference type="PROSITE" id="PS50112">
    <property type="entry name" value="PAS"/>
    <property type="match status" value="1"/>
</dbReference>
<evidence type="ECO:0000259" key="9">
    <source>
        <dbReference type="PROSITE" id="PS50113"/>
    </source>
</evidence>
<keyword evidence="3" id="KW-0597">Phosphoprotein</keyword>
<evidence type="ECO:0000313" key="11">
    <source>
        <dbReference type="Proteomes" id="UP000019423"/>
    </source>
</evidence>
<dbReference type="CDD" id="cd00130">
    <property type="entry name" value="PAS"/>
    <property type="match status" value="2"/>
</dbReference>
<dbReference type="Gene3D" id="3.30.565.10">
    <property type="entry name" value="Histidine kinase-like ATPase, C-terminal domain"/>
    <property type="match status" value="1"/>
</dbReference>
<dbReference type="InterPro" id="IPR000014">
    <property type="entry name" value="PAS"/>
</dbReference>
<dbReference type="InterPro" id="IPR013655">
    <property type="entry name" value="PAS_fold_3"/>
</dbReference>
<dbReference type="OrthoDB" id="9766459at2"/>
<dbReference type="FunFam" id="3.30.450.20:FF:000099">
    <property type="entry name" value="Sensory box sensor histidine kinase"/>
    <property type="match status" value="1"/>
</dbReference>
<keyword evidence="11" id="KW-1185">Reference proteome</keyword>
<evidence type="ECO:0000256" key="5">
    <source>
        <dbReference type="ARBA" id="ARBA00022777"/>
    </source>
</evidence>
<reference evidence="10 11" key="1">
    <citation type="submission" date="2014-01" db="EMBL/GenBank/DDBJ databases">
        <title>Complete genome sequence of ionizing-radiation resistance bacterium Hymenobacter swuensis DY53.</title>
        <authorList>
            <person name="Jung J.-H."/>
            <person name="Jeong S.-W."/>
            <person name="Joe M.-H."/>
            <person name="Cho y.-j."/>
            <person name="Kim M.-K."/>
            <person name="Lim S.-Y."/>
        </authorList>
    </citation>
    <scope>NUCLEOTIDE SEQUENCE [LARGE SCALE GENOMIC DNA]</scope>
    <source>
        <strain evidence="10 11">DY53</strain>
    </source>
</reference>
<dbReference type="SUPFAM" id="SSF47384">
    <property type="entry name" value="Homodimeric domain of signal transducing histidine kinase"/>
    <property type="match status" value="1"/>
</dbReference>
<dbReference type="InterPro" id="IPR035965">
    <property type="entry name" value="PAS-like_dom_sf"/>
</dbReference>
<keyword evidence="10" id="KW-0489">Methyltransferase</keyword>
<dbReference type="PROSITE" id="PS50109">
    <property type="entry name" value="HIS_KIN"/>
    <property type="match status" value="1"/>
</dbReference>
<dbReference type="Pfam" id="PF08448">
    <property type="entry name" value="PAS_4"/>
    <property type="match status" value="5"/>
</dbReference>
<feature type="domain" description="PAC" evidence="9">
    <location>
        <begin position="817"/>
        <end position="869"/>
    </location>
</feature>
<dbReference type="GO" id="GO:0032259">
    <property type="term" value="P:methylation"/>
    <property type="evidence" value="ECO:0007669"/>
    <property type="project" value="UniProtKB-KW"/>
</dbReference>
<accession>W8F5F8</accession>
<evidence type="ECO:0000256" key="1">
    <source>
        <dbReference type="ARBA" id="ARBA00000085"/>
    </source>
</evidence>
<organism evidence="10 11">
    <name type="scientific">Hymenobacter swuensis DY53</name>
    <dbReference type="NCBI Taxonomy" id="1227739"/>
    <lineage>
        <taxon>Bacteria</taxon>
        <taxon>Pseudomonadati</taxon>
        <taxon>Bacteroidota</taxon>
        <taxon>Cytophagia</taxon>
        <taxon>Cytophagales</taxon>
        <taxon>Hymenobacteraceae</taxon>
        <taxon>Hymenobacter</taxon>
    </lineage>
</organism>
<gene>
    <name evidence="10" type="ORF">Hsw_2251</name>
</gene>
<sequence length="1095" mass="123380">MTACPGLPASFRVSSTASLLSVFNALPDATLLLTAELRIEAASDTYLAATLARREAIVGRLIFEAFPDNPATPEARAVHNLRTSLEQVLATGQPHTMARQRYDVPDPARPGQFVARYWLPRNTPVLDGQGRVSHLLHTVTDVTPSAESEARQQLRQLNRELESRVQERTHALEQARQEAGRQRQRLENLLLQAPAAICIFSGPELVYELVNPVYQQLFPGRRLLGYPVLEALPEVLNQPIWHTLRQVYHTGQAHTESEVLVQVAPHEGSPLQDFYFNYLFQSRTDENGHVDGVVVFAFDITQQVRAQRASAAAAHQLRLLTDALPVLIGYLDQQERYQFANHAYQAWFDQEPETLLGRPVREVIGEQAYAGVQHYIKRALAGEQLSFTACMPYREGFTKHIRTSYVPDIQGQQVVGFYTLVSDVTQEVLAREQVQGLNDELAAINEELEASNEELRLQHTELEQTQQALLEEAQRRAQERETFYQVFEQTPALIALLRDEEHRFEYVNQAYQELFPGRQLVGLTLAEALPETVEQGFQALMDKVYQTGETFYGNELLLRMEQPAGQQPRDIYFTFTYQAYREKGALAGVSIFAFEVTGQVQARQQHEVEREMERQRLLSLFAEAPAGICILAGPELVYEFVNLAYQLLLPGRELPGRSIFAVLPEIRGTSVEAIMRNVYASGQTHEEQDLLIPLKQPGDDGLENRYFSFVCQARRNEQEQIDGLLVFVFEVTAQIQVTEALRESEARFRIMADAAPNQVWAVNPDATIRYANQAFLDFVGVSLEEYTATGWAYFVPPEELKQAQYTLETAIRTRSLYMLEHRMRRHDGQYRWLLAQGAPSFYPNGELYGYVGSAIDITELKQTNQQLTRTNQDLDNFVYAASHDLKQPVNNLTGLFEEVCRSSTFADPAEEQLLVPLVHEALQQLSSTIDDLAALGQAQQTRVMPTELVSLADLMEEVVNTLEPQVRAARARITTDFTSRPALSFARANLRTILLNLVGNSLKYADPTRPARIHVSVWVELGQPVLIVEDNGLGFDAVRHGAELFHLFQRLHTHTAGTGVGLYLVHRIVQANGGTIEVDSQPGEGATFRIRFGAA</sequence>
<evidence type="ECO:0000256" key="2">
    <source>
        <dbReference type="ARBA" id="ARBA00012438"/>
    </source>
</evidence>
<keyword evidence="5 10" id="KW-0418">Kinase</keyword>
<keyword evidence="4 10" id="KW-0808">Transferase</keyword>
<dbReference type="Pfam" id="PF08447">
    <property type="entry name" value="PAS_3"/>
    <property type="match status" value="1"/>
</dbReference>
<evidence type="ECO:0000313" key="10">
    <source>
        <dbReference type="EMBL" id="AHJ97846.1"/>
    </source>
</evidence>
<dbReference type="InterPro" id="IPR052162">
    <property type="entry name" value="Sensor_kinase/Photoreceptor"/>
</dbReference>
<dbReference type="SMART" id="SM00387">
    <property type="entry name" value="HATPase_c"/>
    <property type="match status" value="1"/>
</dbReference>
<dbReference type="PANTHER" id="PTHR43304:SF1">
    <property type="entry name" value="PAC DOMAIN-CONTAINING PROTEIN"/>
    <property type="match status" value="1"/>
</dbReference>
<dbReference type="InterPro" id="IPR001610">
    <property type="entry name" value="PAC"/>
</dbReference>
<dbReference type="InterPro" id="IPR036097">
    <property type="entry name" value="HisK_dim/P_sf"/>
</dbReference>
<name>W8F5F8_9BACT</name>
<feature type="domain" description="Histidine kinase" evidence="7">
    <location>
        <begin position="880"/>
        <end position="1095"/>
    </location>
</feature>
<dbReference type="PROSITE" id="PS50113">
    <property type="entry name" value="PAC"/>
    <property type="match status" value="1"/>
</dbReference>
<dbReference type="GO" id="GO:0008168">
    <property type="term" value="F:methyltransferase activity"/>
    <property type="evidence" value="ECO:0007669"/>
    <property type="project" value="UniProtKB-KW"/>
</dbReference>